<feature type="compositionally biased region" description="Polar residues" evidence="1">
    <location>
        <begin position="20"/>
        <end position="31"/>
    </location>
</feature>
<keyword evidence="3" id="KW-1185">Reference proteome</keyword>
<organism evidence="2 3">
    <name type="scientific">Actinomadura syzygii</name>
    <dbReference type="NCBI Taxonomy" id="1427538"/>
    <lineage>
        <taxon>Bacteria</taxon>
        <taxon>Bacillati</taxon>
        <taxon>Actinomycetota</taxon>
        <taxon>Actinomycetes</taxon>
        <taxon>Streptosporangiales</taxon>
        <taxon>Thermomonosporaceae</taxon>
        <taxon>Actinomadura</taxon>
    </lineage>
</organism>
<accession>A0A5D0TY06</accession>
<dbReference type="OrthoDB" id="3577245at2"/>
<feature type="region of interest" description="Disordered" evidence="1">
    <location>
        <begin position="1"/>
        <end position="31"/>
    </location>
</feature>
<sequence length="182" mass="19695">MDKPGSAPLPHPTTPHGTMAANSHRTHNPPQASAQVRLTGELERATPLTVADLRAMPQHTMPAKFLCGRLGAQRHEYTGTPLLGVLLAARPRFDPAVRKDRVRFLVTVTGRDGHLAVLSWAEIDPQYGDTTVLLATSVDHHHLDTQGPQLVVPGDAAGGRYVSQITTIWVGPAIPTRPPTRR</sequence>
<evidence type="ECO:0000256" key="1">
    <source>
        <dbReference type="SAM" id="MobiDB-lite"/>
    </source>
</evidence>
<evidence type="ECO:0000313" key="3">
    <source>
        <dbReference type="Proteomes" id="UP000322634"/>
    </source>
</evidence>
<dbReference type="RefSeq" id="WP_148353419.1">
    <property type="nucleotide sequence ID" value="NZ_JBHSBF010000030.1"/>
</dbReference>
<dbReference type="Proteomes" id="UP000322634">
    <property type="component" value="Unassembled WGS sequence"/>
</dbReference>
<dbReference type="AlphaFoldDB" id="A0A5D0TY06"/>
<dbReference type="InterPro" id="IPR036374">
    <property type="entry name" value="OxRdtase_Mopterin-bd_sf"/>
</dbReference>
<name>A0A5D0TY06_9ACTN</name>
<evidence type="ECO:0000313" key="2">
    <source>
        <dbReference type="EMBL" id="TYC11211.1"/>
    </source>
</evidence>
<dbReference type="SUPFAM" id="SSF56524">
    <property type="entry name" value="Oxidoreductase molybdopterin-binding domain"/>
    <property type="match status" value="1"/>
</dbReference>
<dbReference type="EMBL" id="VSFF01000011">
    <property type="protein sequence ID" value="TYC11211.1"/>
    <property type="molecule type" value="Genomic_DNA"/>
</dbReference>
<dbReference type="Gene3D" id="3.90.420.10">
    <property type="entry name" value="Oxidoreductase, molybdopterin-binding domain"/>
    <property type="match status" value="1"/>
</dbReference>
<protein>
    <submittedName>
        <fullName evidence="2">Uncharacterized protein</fullName>
    </submittedName>
</protein>
<reference evidence="2 3" key="1">
    <citation type="submission" date="2019-08" db="EMBL/GenBank/DDBJ databases">
        <title>Actinomadura sp. nov. CYP1-5 isolated from mountain soil.</title>
        <authorList>
            <person name="Songsumanus A."/>
            <person name="Kuncharoen N."/>
            <person name="Kudo T."/>
            <person name="Yuki M."/>
            <person name="Igarashi Y."/>
            <person name="Tanasupawat S."/>
        </authorList>
    </citation>
    <scope>NUCLEOTIDE SEQUENCE [LARGE SCALE GENOMIC DNA]</scope>
    <source>
        <strain evidence="2 3">GKU157</strain>
    </source>
</reference>
<gene>
    <name evidence="2" type="ORF">FXF65_30190</name>
</gene>
<proteinExistence type="predicted"/>
<comment type="caution">
    <text evidence="2">The sequence shown here is derived from an EMBL/GenBank/DDBJ whole genome shotgun (WGS) entry which is preliminary data.</text>
</comment>